<reference evidence="1 2" key="1">
    <citation type="journal article" date="2016" name="Mol. Biol. Evol.">
        <title>Comparative Genomics of Early-Diverging Mushroom-Forming Fungi Provides Insights into the Origins of Lignocellulose Decay Capabilities.</title>
        <authorList>
            <person name="Nagy L.G."/>
            <person name="Riley R."/>
            <person name="Tritt A."/>
            <person name="Adam C."/>
            <person name="Daum C."/>
            <person name="Floudas D."/>
            <person name="Sun H."/>
            <person name="Yadav J.S."/>
            <person name="Pangilinan J."/>
            <person name="Larsson K.H."/>
            <person name="Matsuura K."/>
            <person name="Barry K."/>
            <person name="Labutti K."/>
            <person name="Kuo R."/>
            <person name="Ohm R.A."/>
            <person name="Bhattacharya S.S."/>
            <person name="Shirouzu T."/>
            <person name="Yoshinaga Y."/>
            <person name="Martin F.M."/>
            <person name="Grigoriev I.V."/>
            <person name="Hibbett D.S."/>
        </authorList>
    </citation>
    <scope>NUCLEOTIDE SEQUENCE [LARGE SCALE GENOMIC DNA]</scope>
    <source>
        <strain evidence="1 2">CBS 109695</strain>
    </source>
</reference>
<organism evidence="1 2">
    <name type="scientific">Athelia psychrophila</name>
    <dbReference type="NCBI Taxonomy" id="1759441"/>
    <lineage>
        <taxon>Eukaryota</taxon>
        <taxon>Fungi</taxon>
        <taxon>Dikarya</taxon>
        <taxon>Basidiomycota</taxon>
        <taxon>Agaricomycotina</taxon>
        <taxon>Agaricomycetes</taxon>
        <taxon>Agaricomycetidae</taxon>
        <taxon>Atheliales</taxon>
        <taxon>Atheliaceae</taxon>
        <taxon>Athelia</taxon>
    </lineage>
</organism>
<protein>
    <submittedName>
        <fullName evidence="1">Uncharacterized protein</fullName>
    </submittedName>
</protein>
<dbReference type="AlphaFoldDB" id="A0A166G3L3"/>
<name>A0A166G3L3_9AGAM</name>
<dbReference type="EMBL" id="KV417583">
    <property type="protein sequence ID" value="KZP17436.1"/>
    <property type="molecule type" value="Genomic_DNA"/>
</dbReference>
<accession>A0A166G3L3</accession>
<sequence length="66" mass="7597">MFHRLRRQRSLWHAPPHLTHPPRVALVHQYLAACGPSTNEEVPSASSPLLRPSRALLPPRRLHRLL</sequence>
<evidence type="ECO:0000313" key="1">
    <source>
        <dbReference type="EMBL" id="KZP17436.1"/>
    </source>
</evidence>
<feature type="non-terminal residue" evidence="1">
    <location>
        <position position="66"/>
    </location>
</feature>
<dbReference type="Proteomes" id="UP000076532">
    <property type="component" value="Unassembled WGS sequence"/>
</dbReference>
<evidence type="ECO:0000313" key="2">
    <source>
        <dbReference type="Proteomes" id="UP000076532"/>
    </source>
</evidence>
<proteinExistence type="predicted"/>
<gene>
    <name evidence="1" type="ORF">FIBSPDRAFT_865090</name>
</gene>
<keyword evidence="2" id="KW-1185">Reference proteome</keyword>